<evidence type="ECO:0000313" key="3">
    <source>
        <dbReference type="EMBL" id="CAL4803592.1"/>
    </source>
</evidence>
<accession>A0A9P1DTZ4</accession>
<dbReference type="EMBL" id="CAMXCT030006576">
    <property type="protein sequence ID" value="CAL4803592.1"/>
    <property type="molecule type" value="Genomic_DNA"/>
</dbReference>
<keyword evidence="4" id="KW-1185">Reference proteome</keyword>
<feature type="non-terminal residue" evidence="2">
    <location>
        <position position="1"/>
    </location>
</feature>
<feature type="repeat" description="PPR" evidence="1">
    <location>
        <begin position="93"/>
        <end position="127"/>
    </location>
</feature>
<evidence type="ECO:0000313" key="4">
    <source>
        <dbReference type="Proteomes" id="UP001152797"/>
    </source>
</evidence>
<dbReference type="EMBL" id="CAMXCT010006576">
    <property type="protein sequence ID" value="CAI4016280.1"/>
    <property type="molecule type" value="Genomic_DNA"/>
</dbReference>
<dbReference type="AlphaFoldDB" id="A0A9P1DTZ4"/>
<dbReference type="Proteomes" id="UP001152797">
    <property type="component" value="Unassembled WGS sequence"/>
</dbReference>
<name>A0A9P1DTZ4_9DINO</name>
<organism evidence="2">
    <name type="scientific">Cladocopium goreaui</name>
    <dbReference type="NCBI Taxonomy" id="2562237"/>
    <lineage>
        <taxon>Eukaryota</taxon>
        <taxon>Sar</taxon>
        <taxon>Alveolata</taxon>
        <taxon>Dinophyceae</taxon>
        <taxon>Suessiales</taxon>
        <taxon>Symbiodiniaceae</taxon>
        <taxon>Cladocopium</taxon>
    </lineage>
</organism>
<dbReference type="InterPro" id="IPR011990">
    <property type="entry name" value="TPR-like_helical_dom_sf"/>
</dbReference>
<protein>
    <submittedName>
        <fullName evidence="3">Pentatricopeptide repeat-containing protein, chloroplastic</fullName>
    </submittedName>
</protein>
<proteinExistence type="predicted"/>
<evidence type="ECO:0000313" key="2">
    <source>
        <dbReference type="EMBL" id="CAI4016280.1"/>
    </source>
</evidence>
<dbReference type="EMBL" id="CAMXCT020006576">
    <property type="protein sequence ID" value="CAL1169655.1"/>
    <property type="molecule type" value="Genomic_DNA"/>
</dbReference>
<reference evidence="3 4" key="2">
    <citation type="submission" date="2024-05" db="EMBL/GenBank/DDBJ databases">
        <authorList>
            <person name="Chen Y."/>
            <person name="Shah S."/>
            <person name="Dougan E. K."/>
            <person name="Thang M."/>
            <person name="Chan C."/>
        </authorList>
    </citation>
    <scope>NUCLEOTIDE SEQUENCE [LARGE SCALE GENOMIC DNA]</scope>
</reference>
<dbReference type="InterPro" id="IPR002885">
    <property type="entry name" value="PPR_rpt"/>
</dbReference>
<sequence>ISFNTLTAATTWTLSLQILDRAGHCALQRDAVGMSAAMAVQPPYLWRMTLAYFLRSEESTAADLVLQNVVCTSLERSGQWPRSLHLIGHAASDVVTCSCFLGACAQGSFWDEALHSFAMLRSQGLEVNDQLATSALTALTSWQIAARLLQGAQRRQLRLNVVHHAALMTGPWPRALRRLEAAGGEMVTRSMSGPVVENCALKSMDKVWRWSLQVMESMKAPRADVVSYNSTMDNCSLGGQ</sequence>
<dbReference type="Gene3D" id="1.25.40.10">
    <property type="entry name" value="Tetratricopeptide repeat domain"/>
    <property type="match status" value="1"/>
</dbReference>
<dbReference type="PROSITE" id="PS51375">
    <property type="entry name" value="PPR"/>
    <property type="match status" value="1"/>
</dbReference>
<reference evidence="2" key="1">
    <citation type="submission" date="2022-10" db="EMBL/GenBank/DDBJ databases">
        <authorList>
            <person name="Chen Y."/>
            <person name="Dougan E. K."/>
            <person name="Chan C."/>
            <person name="Rhodes N."/>
            <person name="Thang M."/>
        </authorList>
    </citation>
    <scope>NUCLEOTIDE SEQUENCE</scope>
</reference>
<gene>
    <name evidence="2" type="ORF">C1SCF055_LOCUS41033</name>
</gene>
<evidence type="ECO:0000256" key="1">
    <source>
        <dbReference type="PROSITE-ProRule" id="PRU00708"/>
    </source>
</evidence>
<comment type="caution">
    <text evidence="2">The sequence shown here is derived from an EMBL/GenBank/DDBJ whole genome shotgun (WGS) entry which is preliminary data.</text>
</comment>